<dbReference type="EMBL" id="CP017448">
    <property type="protein sequence ID" value="AOV17078.1"/>
    <property type="molecule type" value="Genomic_DNA"/>
</dbReference>
<feature type="transmembrane region" description="Helical" evidence="2">
    <location>
        <begin position="15"/>
        <end position="35"/>
    </location>
</feature>
<dbReference type="SUPFAM" id="SSF57997">
    <property type="entry name" value="Tropomyosin"/>
    <property type="match status" value="1"/>
</dbReference>
<keyword evidence="5" id="KW-1185">Reference proteome</keyword>
<name>A0A1D8K814_9GAMM</name>
<dbReference type="Pfam" id="PF11740">
    <property type="entry name" value="KfrA_N"/>
    <property type="match status" value="1"/>
</dbReference>
<reference evidence="4 5" key="1">
    <citation type="submission" date="2016-09" db="EMBL/GenBank/DDBJ databases">
        <title>Acidihalobacter prosperus V6 (DSM14174).</title>
        <authorList>
            <person name="Khaleque H.N."/>
            <person name="Ramsay J.P."/>
            <person name="Murphy R.J.T."/>
            <person name="Kaksonen A.H."/>
            <person name="Boxall N.J."/>
            <person name="Watkin E.L.J."/>
        </authorList>
    </citation>
    <scope>NUCLEOTIDE SEQUENCE [LARGE SCALE GENOMIC DNA]</scope>
    <source>
        <strain evidence="4 5">V6</strain>
    </source>
</reference>
<proteinExistence type="predicted"/>
<dbReference type="KEGG" id="aaeo:BJI67_08435"/>
<feature type="region of interest" description="Disordered" evidence="1">
    <location>
        <begin position="235"/>
        <end position="257"/>
    </location>
</feature>
<protein>
    <recommendedName>
        <fullName evidence="3">KfrA N-terminal DNA-binding domain-containing protein</fullName>
    </recommendedName>
</protein>
<evidence type="ECO:0000256" key="2">
    <source>
        <dbReference type="SAM" id="Phobius"/>
    </source>
</evidence>
<feature type="domain" description="KfrA N-terminal DNA-binding" evidence="3">
    <location>
        <begin position="69"/>
        <end position="182"/>
    </location>
</feature>
<keyword evidence="2" id="KW-0472">Membrane</keyword>
<dbReference type="InterPro" id="IPR021104">
    <property type="entry name" value="KfrA_DNA-bd_N"/>
</dbReference>
<sequence length="257" mass="28187">MRLAPRLRADNPHPFCWVLAGLGFFAFEVFLWPVLFCPGVPYTGCQACRLALEPFMSGIITMGRSGITLEQVESAVSALEARNEAVTYDAIRNELGSGGYSTIGKHLQTLRARTASTSPMTVEVPAEIAASLTATLGQLWQQAQSVAAQDVETLRRAANARVQTAEQDLDQLLRRLDSTLEELEQTQSALAQSSTEVRVLEQAQARLQGENESLARQLNALQAVIQDQSETLKQFMAQHATQDEKSTARKRPSNDQA</sequence>
<gene>
    <name evidence="4" type="ORF">BJI67_08435</name>
</gene>
<evidence type="ECO:0000313" key="5">
    <source>
        <dbReference type="Proteomes" id="UP000095342"/>
    </source>
</evidence>
<keyword evidence="2" id="KW-0812">Transmembrane</keyword>
<organism evidence="4 5">
    <name type="scientific">Acidihalobacter aeolianus</name>
    <dbReference type="NCBI Taxonomy" id="2792603"/>
    <lineage>
        <taxon>Bacteria</taxon>
        <taxon>Pseudomonadati</taxon>
        <taxon>Pseudomonadota</taxon>
        <taxon>Gammaproteobacteria</taxon>
        <taxon>Chromatiales</taxon>
        <taxon>Ectothiorhodospiraceae</taxon>
        <taxon>Acidihalobacter</taxon>
    </lineage>
</organism>
<evidence type="ECO:0000313" key="4">
    <source>
        <dbReference type="EMBL" id="AOV17078.1"/>
    </source>
</evidence>
<keyword evidence="2" id="KW-1133">Transmembrane helix</keyword>
<accession>A0A1D8K814</accession>
<dbReference type="Proteomes" id="UP000095342">
    <property type="component" value="Chromosome"/>
</dbReference>
<dbReference type="AlphaFoldDB" id="A0A1D8K814"/>
<evidence type="ECO:0000259" key="3">
    <source>
        <dbReference type="Pfam" id="PF11740"/>
    </source>
</evidence>
<evidence type="ECO:0000256" key="1">
    <source>
        <dbReference type="SAM" id="MobiDB-lite"/>
    </source>
</evidence>